<dbReference type="PANTHER" id="PTHR31121">
    <property type="entry name" value="ALPHA-1,2 MANNOSYLTRANSFERASE KTR1"/>
    <property type="match status" value="1"/>
</dbReference>
<dbReference type="GeneID" id="37039905"/>
<dbReference type="GO" id="GO:0000032">
    <property type="term" value="P:cell wall mannoprotein biosynthetic process"/>
    <property type="evidence" value="ECO:0007669"/>
    <property type="project" value="TreeGrafter"/>
</dbReference>
<dbReference type="GO" id="GO:0016020">
    <property type="term" value="C:membrane"/>
    <property type="evidence" value="ECO:0007669"/>
    <property type="project" value="InterPro"/>
</dbReference>
<dbReference type="Proteomes" id="UP000245768">
    <property type="component" value="Unassembled WGS sequence"/>
</dbReference>
<dbReference type="OrthoDB" id="439943at2759"/>
<keyword evidence="3" id="KW-0812">Transmembrane</keyword>
<evidence type="ECO:0000256" key="2">
    <source>
        <dbReference type="ARBA" id="ARBA00022679"/>
    </source>
</evidence>
<gene>
    <name evidence="4" type="ORF">FA10DRAFT_133059</name>
</gene>
<dbReference type="RefSeq" id="XP_025376132.1">
    <property type="nucleotide sequence ID" value="XM_025517989.1"/>
</dbReference>
<dbReference type="STRING" id="215250.A0A316YJE8"/>
<dbReference type="GO" id="GO:0000026">
    <property type="term" value="F:alpha-1,2-mannosyltransferase activity"/>
    <property type="evidence" value="ECO:0007669"/>
    <property type="project" value="TreeGrafter"/>
</dbReference>
<dbReference type="Pfam" id="PF01793">
    <property type="entry name" value="Glyco_transf_15"/>
    <property type="match status" value="1"/>
</dbReference>
<feature type="transmembrane region" description="Helical" evidence="3">
    <location>
        <begin position="40"/>
        <end position="60"/>
    </location>
</feature>
<organism evidence="4 5">
    <name type="scientific">Acaromyces ingoldii</name>
    <dbReference type="NCBI Taxonomy" id="215250"/>
    <lineage>
        <taxon>Eukaryota</taxon>
        <taxon>Fungi</taxon>
        <taxon>Dikarya</taxon>
        <taxon>Basidiomycota</taxon>
        <taxon>Ustilaginomycotina</taxon>
        <taxon>Exobasidiomycetes</taxon>
        <taxon>Exobasidiales</taxon>
        <taxon>Cryptobasidiaceae</taxon>
        <taxon>Acaromyces</taxon>
    </lineage>
</organism>
<dbReference type="GO" id="GO:0006487">
    <property type="term" value="P:protein N-linked glycosylation"/>
    <property type="evidence" value="ECO:0007669"/>
    <property type="project" value="TreeGrafter"/>
</dbReference>
<dbReference type="SUPFAM" id="SSF53448">
    <property type="entry name" value="Nucleotide-diphospho-sugar transferases"/>
    <property type="match status" value="1"/>
</dbReference>
<name>A0A316YJE8_9BASI</name>
<dbReference type="InParanoid" id="A0A316YJE8"/>
<accession>A0A316YJE8</accession>
<dbReference type="AlphaFoldDB" id="A0A316YJE8"/>
<comment type="similarity">
    <text evidence="1">Belongs to the glycosyltransferase 15 family.</text>
</comment>
<dbReference type="InterPro" id="IPR029044">
    <property type="entry name" value="Nucleotide-diphossugar_trans"/>
</dbReference>
<proteinExistence type="inferred from homology"/>
<dbReference type="Gene3D" id="3.90.550.10">
    <property type="entry name" value="Spore Coat Polysaccharide Biosynthesis Protein SpsA, Chain A"/>
    <property type="match status" value="1"/>
</dbReference>
<keyword evidence="3" id="KW-0472">Membrane</keyword>
<dbReference type="EMBL" id="KZ819637">
    <property type="protein sequence ID" value="PWN88934.1"/>
    <property type="molecule type" value="Genomic_DNA"/>
</dbReference>
<keyword evidence="3" id="KW-1133">Transmembrane helix</keyword>
<protein>
    <submittedName>
        <fullName evidence="4">Nucleotide-diphospho-sugar transferase</fullName>
    </submittedName>
</protein>
<dbReference type="GO" id="GO:0005794">
    <property type="term" value="C:Golgi apparatus"/>
    <property type="evidence" value="ECO:0007669"/>
    <property type="project" value="TreeGrafter"/>
</dbReference>
<keyword evidence="2 4" id="KW-0808">Transferase</keyword>
<dbReference type="PANTHER" id="PTHR31121:SF6">
    <property type="entry name" value="ALPHA-1,2 MANNOSYLTRANSFERASE KTR1"/>
    <property type="match status" value="1"/>
</dbReference>
<keyword evidence="5" id="KW-1185">Reference proteome</keyword>
<reference evidence="4 5" key="1">
    <citation type="journal article" date="2018" name="Mol. Biol. Evol.">
        <title>Broad Genomic Sampling Reveals a Smut Pathogenic Ancestry of the Fungal Clade Ustilaginomycotina.</title>
        <authorList>
            <person name="Kijpornyongpan T."/>
            <person name="Mondo S.J."/>
            <person name="Barry K."/>
            <person name="Sandor L."/>
            <person name="Lee J."/>
            <person name="Lipzen A."/>
            <person name="Pangilinan J."/>
            <person name="LaButti K."/>
            <person name="Hainaut M."/>
            <person name="Henrissat B."/>
            <person name="Grigoriev I.V."/>
            <person name="Spatafora J.W."/>
            <person name="Aime M.C."/>
        </authorList>
    </citation>
    <scope>NUCLEOTIDE SEQUENCE [LARGE SCALE GENOMIC DNA]</scope>
    <source>
        <strain evidence="4 5">MCA 4198</strain>
    </source>
</reference>
<evidence type="ECO:0000313" key="4">
    <source>
        <dbReference type="EMBL" id="PWN88934.1"/>
    </source>
</evidence>
<evidence type="ECO:0000256" key="3">
    <source>
        <dbReference type="SAM" id="Phobius"/>
    </source>
</evidence>
<dbReference type="InterPro" id="IPR002685">
    <property type="entry name" value="Glyco_trans_15"/>
</dbReference>
<evidence type="ECO:0000313" key="5">
    <source>
        <dbReference type="Proteomes" id="UP000245768"/>
    </source>
</evidence>
<sequence>MKTARSASSRGQLCATNQMAPPSIARHGPGASTAWYRGRAFTRLLLGGVLCLLALVYLSASSSSAASRFRQASRPYYRPWSSGSHVRTPKPKAAFVVLVREHELHDVLLTLKEIQVAFNDDVGTGYDFVFLSETKFTDYFKSRVETFLAHRPTKPRVRWGFVEDKDWKMPEHIDYYRAQAAMEVMGKSNLIPYGGSQTYRQMCRYMSYPIFEHPLVMEYDYYWRLEPHTRHFCDLTSAYEDGQWVERDPFRYMRDNGKKYAWVLSLLEYKTTVRTLMVHVHRWRDANRHLIPEQSSFDFISDDGKAYNLCHFWSNFEIADLSFYRSEAYRSFFHSLDRAGGFFYERWGDAPVHTIGAAMLLRPDEIWKVDYAGYTHPPYMTCPRDAKLASRCACDPQASFEYDRSNCEAKWDKIQGRNTTEIILDINRQRGVPEQNWTKENPVRVLPPQRLIKPPSQA</sequence>
<evidence type="ECO:0000256" key="1">
    <source>
        <dbReference type="ARBA" id="ARBA00007677"/>
    </source>
</evidence>